<comment type="caution">
    <text evidence="1">The sequence shown here is derived from an EMBL/GenBank/DDBJ whole genome shotgun (WGS) entry which is preliminary data.</text>
</comment>
<proteinExistence type="predicted"/>
<protein>
    <submittedName>
        <fullName evidence="1">Uncharacterized protein</fullName>
    </submittedName>
</protein>
<organism evidence="1 2">
    <name type="scientific">Trichonephila clavipes</name>
    <name type="common">Golden silk orbweaver</name>
    <name type="synonym">Nephila clavipes</name>
    <dbReference type="NCBI Taxonomy" id="2585209"/>
    <lineage>
        <taxon>Eukaryota</taxon>
        <taxon>Metazoa</taxon>
        <taxon>Ecdysozoa</taxon>
        <taxon>Arthropoda</taxon>
        <taxon>Chelicerata</taxon>
        <taxon>Arachnida</taxon>
        <taxon>Araneae</taxon>
        <taxon>Araneomorphae</taxon>
        <taxon>Entelegynae</taxon>
        <taxon>Araneoidea</taxon>
        <taxon>Nephilidae</taxon>
        <taxon>Trichonephila</taxon>
    </lineage>
</organism>
<evidence type="ECO:0000313" key="1">
    <source>
        <dbReference type="EMBL" id="GFY17987.1"/>
    </source>
</evidence>
<dbReference type="AlphaFoldDB" id="A0A8X6SQB5"/>
<dbReference type="EMBL" id="BMAU01021347">
    <property type="protein sequence ID" value="GFY17987.1"/>
    <property type="molecule type" value="Genomic_DNA"/>
</dbReference>
<accession>A0A8X6SQB5</accession>
<keyword evidence="2" id="KW-1185">Reference proteome</keyword>
<evidence type="ECO:0000313" key="2">
    <source>
        <dbReference type="Proteomes" id="UP000887159"/>
    </source>
</evidence>
<dbReference type="Proteomes" id="UP000887159">
    <property type="component" value="Unassembled WGS sequence"/>
</dbReference>
<sequence length="86" mass="9899">MDTCKIFVLLDHGGTVKNQRSTCPLVRLVKEEDNWETLYHFQDVVLQNWGRGIEPNRIAPHVLRATANDRFTRSLLPRGLQSVTII</sequence>
<name>A0A8X6SQB5_TRICX</name>
<reference evidence="1" key="1">
    <citation type="submission" date="2020-08" db="EMBL/GenBank/DDBJ databases">
        <title>Multicomponent nature underlies the extraordinary mechanical properties of spider dragline silk.</title>
        <authorList>
            <person name="Kono N."/>
            <person name="Nakamura H."/>
            <person name="Mori M."/>
            <person name="Yoshida Y."/>
            <person name="Ohtoshi R."/>
            <person name="Malay A.D."/>
            <person name="Moran D.A.P."/>
            <person name="Tomita M."/>
            <person name="Numata K."/>
            <person name="Arakawa K."/>
        </authorList>
    </citation>
    <scope>NUCLEOTIDE SEQUENCE</scope>
</reference>
<gene>
    <name evidence="1" type="ORF">TNCV_3384801</name>
</gene>